<dbReference type="GeneID" id="108076954"/>
<dbReference type="RefSeq" id="XP_017025493.1">
    <property type="nucleotide sequence ID" value="XM_017170004.3"/>
</dbReference>
<evidence type="ECO:0000313" key="3">
    <source>
        <dbReference type="RefSeq" id="XP_017025493.1"/>
    </source>
</evidence>
<accession>A0A6P4ISQ0</accession>
<reference evidence="2" key="1">
    <citation type="submission" date="2025-05" db="UniProtKB">
        <authorList>
            <consortium name="RefSeq"/>
        </authorList>
    </citation>
    <scope>NUCLEOTIDE SEQUENCE [LARGE SCALE GENOMIC DNA]</scope>
    <source>
        <strain evidence="2">14028-0561.14</strain>
    </source>
</reference>
<dbReference type="AlphaFoldDB" id="A0A6P4ISQ0"/>
<proteinExistence type="predicted"/>
<keyword evidence="1" id="KW-0732">Signal</keyword>
<reference evidence="3" key="2">
    <citation type="submission" date="2025-08" db="UniProtKB">
        <authorList>
            <consortium name="RefSeq"/>
        </authorList>
    </citation>
    <scope>IDENTIFICATION</scope>
    <source>
        <strain evidence="3">14028-0561.14</strain>
        <tissue evidence="3">Whole fly</tissue>
    </source>
</reference>
<feature type="chain" id="PRO_5028026105" evidence="1">
    <location>
        <begin position="20"/>
        <end position="261"/>
    </location>
</feature>
<sequence>MRNYIIFLILLVPRMQAQGENITSLIDEIDEYFANLRCPQSLIKPIVVDFNEFEGAPEIELSTRMRTYTRFKLIDTLLSNPDFKQKCSSAGPSRELSVMPRTLGLVMDIWRKKLCDVLNVFESCVPYTTHYVPPPNILLSETCSPFEPITLNSRFRQAKRRLIRCTNGRQETVMPAEEIDDSSPISSPKPEPEYALCTPIDQQKQLSCVFNNKTKIIVPMQIEDKPKVSFTPALTPMGIGVPVNQNNLNVGVNTDGKPKVE</sequence>
<organism evidence="2 3">
    <name type="scientific">Drosophila kikkawai</name>
    <name type="common">Fruit fly</name>
    <dbReference type="NCBI Taxonomy" id="30033"/>
    <lineage>
        <taxon>Eukaryota</taxon>
        <taxon>Metazoa</taxon>
        <taxon>Ecdysozoa</taxon>
        <taxon>Arthropoda</taxon>
        <taxon>Hexapoda</taxon>
        <taxon>Insecta</taxon>
        <taxon>Pterygota</taxon>
        <taxon>Neoptera</taxon>
        <taxon>Endopterygota</taxon>
        <taxon>Diptera</taxon>
        <taxon>Brachycera</taxon>
        <taxon>Muscomorpha</taxon>
        <taxon>Ephydroidea</taxon>
        <taxon>Drosophilidae</taxon>
        <taxon>Drosophila</taxon>
        <taxon>Sophophora</taxon>
    </lineage>
</organism>
<name>A0A6P4ISQ0_DROKI</name>
<dbReference type="Proteomes" id="UP001652661">
    <property type="component" value="Chromosome 2L"/>
</dbReference>
<evidence type="ECO:0000256" key="1">
    <source>
        <dbReference type="SAM" id="SignalP"/>
    </source>
</evidence>
<dbReference type="OrthoDB" id="10574686at2759"/>
<gene>
    <name evidence="3" type="primary">LOC108076954</name>
</gene>
<feature type="signal peptide" evidence="1">
    <location>
        <begin position="1"/>
        <end position="19"/>
    </location>
</feature>
<protein>
    <submittedName>
        <fullName evidence="3">Uncharacterized protein</fullName>
    </submittedName>
</protein>
<evidence type="ECO:0000313" key="2">
    <source>
        <dbReference type="Proteomes" id="UP001652661"/>
    </source>
</evidence>
<keyword evidence="2" id="KW-1185">Reference proteome</keyword>